<dbReference type="GO" id="GO:0047570">
    <property type="term" value="F:3-oxoadipate enol-lactonase activity"/>
    <property type="evidence" value="ECO:0007669"/>
    <property type="project" value="UniProtKB-EC"/>
</dbReference>
<accession>A0A5C4JX08</accession>
<dbReference type="EMBL" id="VCLB01000001">
    <property type="protein sequence ID" value="TNB49846.1"/>
    <property type="molecule type" value="Genomic_DNA"/>
</dbReference>
<dbReference type="Gene3D" id="1.20.1290.10">
    <property type="entry name" value="AhpD-like"/>
    <property type="match status" value="1"/>
</dbReference>
<dbReference type="OrthoDB" id="9793083at2"/>
<evidence type="ECO:0000259" key="2">
    <source>
        <dbReference type="Pfam" id="PF12697"/>
    </source>
</evidence>
<dbReference type="InterPro" id="IPR026968">
    <property type="entry name" value="PcaD/CatD"/>
</dbReference>
<dbReference type="Pfam" id="PF02627">
    <property type="entry name" value="CMD"/>
    <property type="match status" value="1"/>
</dbReference>
<protein>
    <submittedName>
        <fullName evidence="3">3-oxoadipate enol-lactonase</fullName>
        <ecNumber evidence="3">3.1.1.24</ecNumber>
    </submittedName>
</protein>
<dbReference type="EC" id="3.1.1.24" evidence="3"/>
<gene>
    <name evidence="3" type="primary">pcaD</name>
    <name evidence="3" type="ORF">FF124_02475</name>
</gene>
<dbReference type="Proteomes" id="UP000307874">
    <property type="component" value="Unassembled WGS sequence"/>
</dbReference>
<organism evidence="3 4">
    <name type="scientific">Martelella lutilitoris</name>
    <dbReference type="NCBI Taxonomy" id="2583532"/>
    <lineage>
        <taxon>Bacteria</taxon>
        <taxon>Pseudomonadati</taxon>
        <taxon>Pseudomonadota</taxon>
        <taxon>Alphaproteobacteria</taxon>
        <taxon>Hyphomicrobiales</taxon>
        <taxon>Aurantimonadaceae</taxon>
        <taxon>Martelella</taxon>
    </lineage>
</organism>
<dbReference type="SUPFAM" id="SSF53474">
    <property type="entry name" value="alpha/beta-Hydrolases"/>
    <property type="match status" value="1"/>
</dbReference>
<feature type="domain" description="Carboxymuconolactone decarboxylase-like" evidence="1">
    <location>
        <begin position="297"/>
        <end position="380"/>
    </location>
</feature>
<dbReference type="Gene3D" id="3.40.50.1820">
    <property type="entry name" value="alpha/beta hydrolase"/>
    <property type="match status" value="1"/>
</dbReference>
<evidence type="ECO:0000259" key="1">
    <source>
        <dbReference type="Pfam" id="PF02627"/>
    </source>
</evidence>
<dbReference type="Pfam" id="PF12697">
    <property type="entry name" value="Abhydrolase_6"/>
    <property type="match status" value="1"/>
</dbReference>
<sequence>MIIQANGTALHVRQDGPENGRAVLFINSLGTDLRVWDRLLPLLPKGLRLVRYDKRGHGLSGLGPADTGLSIETLADDAIALCEALKLEDVTLVGLSIGGLIAQAVTLKRPDLARAMVLMDTAMRIGTAEMWGDRIAALEAGGIAAISEAVLARWFAPEFLASSDAAMWRAMLERTPLEGYIACCRALAGADYTYRAADVKCPVLALCGALDGSTPPDLVRATAEAYGAPFHLIDNAGHLPPVEQPDAVAKLLASFLSGTADSVAGGRHGIGMRVRRSVLGDAHIDRAEAAKTTLDEAFQTLITESAWGTVWASDAISRRERSMLTLALLAATGNFEEIPMHIRATARTGASRQDVVEAFQHVAIYAGVPRANHALKLAKAAFAEMEENDDD</sequence>
<comment type="caution">
    <text evidence="3">The sequence shown here is derived from an EMBL/GenBank/DDBJ whole genome shotgun (WGS) entry which is preliminary data.</text>
</comment>
<keyword evidence="3" id="KW-0378">Hydrolase</keyword>
<reference evidence="3 4" key="1">
    <citation type="submission" date="2019-06" db="EMBL/GenBank/DDBJ databases">
        <title>Martelella lutilitoris sp. nov., isolated from a tidal mudflat.</title>
        <authorList>
            <person name="Kim Y.-J."/>
        </authorList>
    </citation>
    <scope>NUCLEOTIDE SEQUENCE [LARGE SCALE GENOMIC DNA]</scope>
    <source>
        <strain evidence="3 4">GH2-6</strain>
    </source>
</reference>
<proteinExistence type="predicted"/>
<dbReference type="RefSeq" id="WP_138746885.1">
    <property type="nucleotide sequence ID" value="NZ_VCLB01000001.1"/>
</dbReference>
<dbReference type="GO" id="GO:0042952">
    <property type="term" value="P:beta-ketoadipate pathway"/>
    <property type="evidence" value="ECO:0007669"/>
    <property type="project" value="InterPro"/>
</dbReference>
<dbReference type="PRINTS" id="PR00111">
    <property type="entry name" value="ABHYDROLASE"/>
</dbReference>
<dbReference type="SUPFAM" id="SSF69118">
    <property type="entry name" value="AhpD-like"/>
    <property type="match status" value="1"/>
</dbReference>
<keyword evidence="4" id="KW-1185">Reference proteome</keyword>
<name>A0A5C4JX08_9HYPH</name>
<dbReference type="InterPro" id="IPR012788">
    <property type="entry name" value="Decarb_PcaC"/>
</dbReference>
<evidence type="ECO:0000313" key="3">
    <source>
        <dbReference type="EMBL" id="TNB49846.1"/>
    </source>
</evidence>
<dbReference type="AlphaFoldDB" id="A0A5C4JX08"/>
<dbReference type="InterPro" id="IPR029058">
    <property type="entry name" value="AB_hydrolase_fold"/>
</dbReference>
<dbReference type="NCBIfam" id="TIGR02425">
    <property type="entry name" value="decarb_PcaC"/>
    <property type="match status" value="1"/>
</dbReference>
<dbReference type="GO" id="GO:0051920">
    <property type="term" value="F:peroxiredoxin activity"/>
    <property type="evidence" value="ECO:0007669"/>
    <property type="project" value="InterPro"/>
</dbReference>
<dbReference type="PANTHER" id="PTHR33570">
    <property type="entry name" value="4-CARBOXYMUCONOLACTONE DECARBOXYLASE FAMILY PROTEIN"/>
    <property type="match status" value="1"/>
</dbReference>
<feature type="domain" description="AB hydrolase-1" evidence="2">
    <location>
        <begin position="23"/>
        <end position="250"/>
    </location>
</feature>
<dbReference type="InterPro" id="IPR052512">
    <property type="entry name" value="4CMD/NDH-1_regulator"/>
</dbReference>
<evidence type="ECO:0000313" key="4">
    <source>
        <dbReference type="Proteomes" id="UP000307874"/>
    </source>
</evidence>
<dbReference type="InterPro" id="IPR000073">
    <property type="entry name" value="AB_hydrolase_1"/>
</dbReference>
<dbReference type="PANTHER" id="PTHR33570:SF2">
    <property type="entry name" value="CARBOXYMUCONOLACTONE DECARBOXYLASE-LIKE DOMAIN-CONTAINING PROTEIN"/>
    <property type="match status" value="1"/>
</dbReference>
<dbReference type="InterPro" id="IPR029032">
    <property type="entry name" value="AhpD-like"/>
</dbReference>
<dbReference type="InterPro" id="IPR003779">
    <property type="entry name" value="CMD-like"/>
</dbReference>
<dbReference type="NCBIfam" id="TIGR02427">
    <property type="entry name" value="protocat_pcaD"/>
    <property type="match status" value="1"/>
</dbReference>